<dbReference type="PANTHER" id="PTHR42718:SF46">
    <property type="entry name" value="BLR6921 PROTEIN"/>
    <property type="match status" value="1"/>
</dbReference>
<keyword evidence="2" id="KW-0813">Transport</keyword>
<evidence type="ECO:0000256" key="7">
    <source>
        <dbReference type="SAM" id="Phobius"/>
    </source>
</evidence>
<feature type="transmembrane region" description="Helical" evidence="7">
    <location>
        <begin position="321"/>
        <end position="342"/>
    </location>
</feature>
<feature type="transmembrane region" description="Helical" evidence="7">
    <location>
        <begin position="354"/>
        <end position="376"/>
    </location>
</feature>
<dbReference type="RefSeq" id="WP_132192081.1">
    <property type="nucleotide sequence ID" value="NZ_SLWM01000013.1"/>
</dbReference>
<dbReference type="EMBL" id="SLWM01000013">
    <property type="protein sequence ID" value="TCO17846.1"/>
    <property type="molecule type" value="Genomic_DNA"/>
</dbReference>
<reference evidence="9 10" key="1">
    <citation type="journal article" date="2015" name="Stand. Genomic Sci.">
        <title>Genomic Encyclopedia of Bacterial and Archaeal Type Strains, Phase III: the genomes of soil and plant-associated and newly described type strains.</title>
        <authorList>
            <person name="Whitman W.B."/>
            <person name="Woyke T."/>
            <person name="Klenk H.P."/>
            <person name="Zhou Y."/>
            <person name="Lilburn T.G."/>
            <person name="Beck B.J."/>
            <person name="De Vos P."/>
            <person name="Vandamme P."/>
            <person name="Eisen J.A."/>
            <person name="Garrity G."/>
            <person name="Hugenholtz P."/>
            <person name="Kyrpides N.C."/>
        </authorList>
    </citation>
    <scope>NUCLEOTIDE SEQUENCE [LARGE SCALE GENOMIC DNA]</scope>
    <source>
        <strain evidence="9 10">VKM Ac-2538</strain>
    </source>
</reference>
<accession>A0ABY2BEL9</accession>
<feature type="transmembrane region" description="Helical" evidence="7">
    <location>
        <begin position="420"/>
        <end position="439"/>
    </location>
</feature>
<feature type="transmembrane region" description="Helical" evidence="7">
    <location>
        <begin position="397"/>
        <end position="414"/>
    </location>
</feature>
<dbReference type="InterPro" id="IPR020846">
    <property type="entry name" value="MFS_dom"/>
</dbReference>
<comment type="subcellular location">
    <subcellularLocation>
        <location evidence="1">Cell membrane</location>
        <topology evidence="1">Multi-pass membrane protein</topology>
    </subcellularLocation>
</comment>
<evidence type="ECO:0000256" key="3">
    <source>
        <dbReference type="ARBA" id="ARBA00022475"/>
    </source>
</evidence>
<keyword evidence="6 7" id="KW-0472">Membrane</keyword>
<dbReference type="Gene3D" id="1.20.1720.10">
    <property type="entry name" value="Multidrug resistance protein D"/>
    <property type="match status" value="1"/>
</dbReference>
<feature type="transmembrane region" description="Helical" evidence="7">
    <location>
        <begin position="12"/>
        <end position="32"/>
    </location>
</feature>
<dbReference type="CDD" id="cd17321">
    <property type="entry name" value="MFS_MMR_MDR_like"/>
    <property type="match status" value="1"/>
</dbReference>
<evidence type="ECO:0000313" key="10">
    <source>
        <dbReference type="Proteomes" id="UP000295818"/>
    </source>
</evidence>
<feature type="transmembrane region" description="Helical" evidence="7">
    <location>
        <begin position="109"/>
        <end position="129"/>
    </location>
</feature>
<feature type="transmembrane region" description="Helical" evidence="7">
    <location>
        <begin position="260"/>
        <end position="285"/>
    </location>
</feature>
<dbReference type="Pfam" id="PF07690">
    <property type="entry name" value="MFS_1"/>
    <property type="match status" value="1"/>
</dbReference>
<name>A0ABY2BEL9_9ACTN</name>
<keyword evidence="3" id="KW-1003">Cell membrane</keyword>
<feature type="transmembrane region" description="Helical" evidence="7">
    <location>
        <begin position="76"/>
        <end position="103"/>
    </location>
</feature>
<dbReference type="SUPFAM" id="SSF103473">
    <property type="entry name" value="MFS general substrate transporter"/>
    <property type="match status" value="1"/>
</dbReference>
<organism evidence="9 10">
    <name type="scientific">Kribbella orskensis</name>
    <dbReference type="NCBI Taxonomy" id="2512216"/>
    <lineage>
        <taxon>Bacteria</taxon>
        <taxon>Bacillati</taxon>
        <taxon>Actinomycetota</taxon>
        <taxon>Actinomycetes</taxon>
        <taxon>Propionibacteriales</taxon>
        <taxon>Kribbellaceae</taxon>
        <taxon>Kribbella</taxon>
    </lineage>
</organism>
<evidence type="ECO:0000259" key="8">
    <source>
        <dbReference type="PROSITE" id="PS50850"/>
    </source>
</evidence>
<keyword evidence="5 7" id="KW-1133">Transmembrane helix</keyword>
<feature type="transmembrane region" description="Helical" evidence="7">
    <location>
        <begin position="136"/>
        <end position="158"/>
    </location>
</feature>
<evidence type="ECO:0000256" key="1">
    <source>
        <dbReference type="ARBA" id="ARBA00004651"/>
    </source>
</evidence>
<dbReference type="InterPro" id="IPR036259">
    <property type="entry name" value="MFS_trans_sf"/>
</dbReference>
<feature type="transmembrane region" description="Helical" evidence="7">
    <location>
        <begin position="164"/>
        <end position="185"/>
    </location>
</feature>
<dbReference type="InterPro" id="IPR011701">
    <property type="entry name" value="MFS"/>
</dbReference>
<dbReference type="Proteomes" id="UP000295818">
    <property type="component" value="Unassembled WGS sequence"/>
</dbReference>
<protein>
    <submittedName>
        <fullName evidence="9">MFS transporter</fullName>
    </submittedName>
</protein>
<sequence length="452" mass="45715">MSRPNSSAATLAVLSVAQFLIALDYSIIYIALPSVATDLTLDPALAQWVISAYAVLFAGFLVVGGRLTDRLGAKRLFVSAIIGFGLASAVGGVASDGTALLIARGAQGLGAALLQPAILGLIGTTFTAGPARSRALAVWGSVGASGLAAGAILGGVLTSASWRLTFLVNVPLTLLAAVGATIWITSNSSRVASRVPFIASALGTATVLALVIGLTLGTDHQPAAMVSLALAAVLFLVFVRNERRSTNALIERGLRSTASLKTGAAATALYMASVGSEFYVLTLLLQSQKGYTPLQAGLAFLPLAVLVTAGNTAAERAVRRYGPAVVLAAGFVIAAVGLLWLAVALDGTSYAASLLPGLLLSGFGHGVIYTSMFIIGTHDVAPAQQGTAGALLTTSQYLAGALTIAVLTLVLTASPGPAEFRTAFLLTTAAAAGGAVLALRRSVVRQAVTQEC</sequence>
<evidence type="ECO:0000313" key="9">
    <source>
        <dbReference type="EMBL" id="TCO17846.1"/>
    </source>
</evidence>
<keyword evidence="10" id="KW-1185">Reference proteome</keyword>
<dbReference type="PANTHER" id="PTHR42718">
    <property type="entry name" value="MAJOR FACILITATOR SUPERFAMILY MULTIDRUG TRANSPORTER MFSC"/>
    <property type="match status" value="1"/>
</dbReference>
<dbReference type="PRINTS" id="PR01036">
    <property type="entry name" value="TCRTETB"/>
</dbReference>
<evidence type="ECO:0000256" key="6">
    <source>
        <dbReference type="ARBA" id="ARBA00023136"/>
    </source>
</evidence>
<keyword evidence="4 7" id="KW-0812">Transmembrane</keyword>
<feature type="transmembrane region" description="Helical" evidence="7">
    <location>
        <begin position="291"/>
        <end position="309"/>
    </location>
</feature>
<feature type="transmembrane region" description="Helical" evidence="7">
    <location>
        <begin position="222"/>
        <end position="239"/>
    </location>
</feature>
<comment type="caution">
    <text evidence="9">The sequence shown here is derived from an EMBL/GenBank/DDBJ whole genome shotgun (WGS) entry which is preliminary data.</text>
</comment>
<feature type="transmembrane region" description="Helical" evidence="7">
    <location>
        <begin position="197"/>
        <end position="216"/>
    </location>
</feature>
<evidence type="ECO:0000256" key="2">
    <source>
        <dbReference type="ARBA" id="ARBA00022448"/>
    </source>
</evidence>
<gene>
    <name evidence="9" type="ORF">EV644_11376</name>
</gene>
<dbReference type="Gene3D" id="1.20.1250.20">
    <property type="entry name" value="MFS general substrate transporter like domains"/>
    <property type="match status" value="1"/>
</dbReference>
<proteinExistence type="predicted"/>
<dbReference type="PROSITE" id="PS50850">
    <property type="entry name" value="MFS"/>
    <property type="match status" value="1"/>
</dbReference>
<feature type="domain" description="Major facilitator superfamily (MFS) profile" evidence="8">
    <location>
        <begin position="10"/>
        <end position="446"/>
    </location>
</feature>
<evidence type="ECO:0000256" key="4">
    <source>
        <dbReference type="ARBA" id="ARBA00022692"/>
    </source>
</evidence>
<evidence type="ECO:0000256" key="5">
    <source>
        <dbReference type="ARBA" id="ARBA00022989"/>
    </source>
</evidence>
<feature type="transmembrane region" description="Helical" evidence="7">
    <location>
        <begin position="44"/>
        <end position="64"/>
    </location>
</feature>